<reference evidence="1 2" key="1">
    <citation type="journal article" date="2019" name="Int. J. Syst. Evol. Microbiol.">
        <title>The Global Catalogue of Microorganisms (GCM) 10K type strain sequencing project: providing services to taxonomists for standard genome sequencing and annotation.</title>
        <authorList>
            <consortium name="The Broad Institute Genomics Platform"/>
            <consortium name="The Broad Institute Genome Sequencing Center for Infectious Disease"/>
            <person name="Wu L."/>
            <person name="Ma J."/>
        </authorList>
    </citation>
    <scope>NUCLEOTIDE SEQUENCE [LARGE SCALE GENOMIC DNA]</scope>
    <source>
        <strain evidence="1 2">CGMCC 1.10593</strain>
    </source>
</reference>
<name>A0ABD6D658_9EURY</name>
<evidence type="ECO:0000313" key="1">
    <source>
        <dbReference type="EMBL" id="MFD1641721.1"/>
    </source>
</evidence>
<organism evidence="1 2">
    <name type="scientific">Halohasta litorea</name>
    <dbReference type="NCBI Taxonomy" id="869891"/>
    <lineage>
        <taxon>Archaea</taxon>
        <taxon>Methanobacteriati</taxon>
        <taxon>Methanobacteriota</taxon>
        <taxon>Stenosarchaea group</taxon>
        <taxon>Halobacteria</taxon>
        <taxon>Halobacteriales</taxon>
        <taxon>Haloferacaceae</taxon>
        <taxon>Halohasta</taxon>
    </lineage>
</organism>
<protein>
    <submittedName>
        <fullName evidence="1">Uncharacterized protein</fullName>
    </submittedName>
</protein>
<dbReference type="AlphaFoldDB" id="A0ABD6D658"/>
<dbReference type="EMBL" id="JBHUDM010000002">
    <property type="protein sequence ID" value="MFD1641721.1"/>
    <property type="molecule type" value="Genomic_DNA"/>
</dbReference>
<evidence type="ECO:0000313" key="2">
    <source>
        <dbReference type="Proteomes" id="UP001597052"/>
    </source>
</evidence>
<dbReference type="RefSeq" id="WP_256396680.1">
    <property type="nucleotide sequence ID" value="NZ_JANHDJ010000005.1"/>
</dbReference>
<keyword evidence="2" id="KW-1185">Reference proteome</keyword>
<sequence>MAVHDTRNQCGRLPAAVPLDIAHTTRLSWELGSRVIDDEESTLEGQWHRTEAGWMLSVYRVTNHTDLLQVRTPVGREQFYGVTQSEFESAVSTLEAADGWQRAD</sequence>
<accession>A0ABD6D658</accession>
<gene>
    <name evidence="1" type="ORF">ACFSBW_07525</name>
</gene>
<dbReference type="Proteomes" id="UP001597052">
    <property type="component" value="Unassembled WGS sequence"/>
</dbReference>
<comment type="caution">
    <text evidence="1">The sequence shown here is derived from an EMBL/GenBank/DDBJ whole genome shotgun (WGS) entry which is preliminary data.</text>
</comment>
<proteinExistence type="predicted"/>